<comment type="caution">
    <text evidence="1">The sequence shown here is derived from an EMBL/GenBank/DDBJ whole genome shotgun (WGS) entry which is preliminary data.</text>
</comment>
<dbReference type="Proteomes" id="UP000886523">
    <property type="component" value="Unassembled WGS sequence"/>
</dbReference>
<keyword evidence="2" id="KW-1185">Reference proteome</keyword>
<reference evidence="1" key="1">
    <citation type="journal article" date="2020" name="Nat. Commun.">
        <title>Large-scale genome sequencing of mycorrhizal fungi provides insights into the early evolution of symbiotic traits.</title>
        <authorList>
            <person name="Miyauchi S."/>
            <person name="Kiss E."/>
            <person name="Kuo A."/>
            <person name="Drula E."/>
            <person name="Kohler A."/>
            <person name="Sanchez-Garcia M."/>
            <person name="Morin E."/>
            <person name="Andreopoulos B."/>
            <person name="Barry K.W."/>
            <person name="Bonito G."/>
            <person name="Buee M."/>
            <person name="Carver A."/>
            <person name="Chen C."/>
            <person name="Cichocki N."/>
            <person name="Clum A."/>
            <person name="Culley D."/>
            <person name="Crous P.W."/>
            <person name="Fauchery L."/>
            <person name="Girlanda M."/>
            <person name="Hayes R.D."/>
            <person name="Keri Z."/>
            <person name="LaButti K."/>
            <person name="Lipzen A."/>
            <person name="Lombard V."/>
            <person name="Magnuson J."/>
            <person name="Maillard F."/>
            <person name="Murat C."/>
            <person name="Nolan M."/>
            <person name="Ohm R.A."/>
            <person name="Pangilinan J."/>
            <person name="Pereira M.F."/>
            <person name="Perotto S."/>
            <person name="Peter M."/>
            <person name="Pfister S."/>
            <person name="Riley R."/>
            <person name="Sitrit Y."/>
            <person name="Stielow J.B."/>
            <person name="Szollosi G."/>
            <person name="Zifcakova L."/>
            <person name="Stursova M."/>
            <person name="Spatafora J.W."/>
            <person name="Tedersoo L."/>
            <person name="Vaario L.M."/>
            <person name="Yamada A."/>
            <person name="Yan M."/>
            <person name="Wang P."/>
            <person name="Xu J."/>
            <person name="Bruns T."/>
            <person name="Baldrian P."/>
            <person name="Vilgalys R."/>
            <person name="Dunand C."/>
            <person name="Henrissat B."/>
            <person name="Grigoriev I.V."/>
            <person name="Hibbett D."/>
            <person name="Nagy L.G."/>
            <person name="Martin F.M."/>
        </authorList>
    </citation>
    <scope>NUCLEOTIDE SEQUENCE</scope>
    <source>
        <strain evidence="1">UP504</strain>
    </source>
</reference>
<dbReference type="AlphaFoldDB" id="A0A9P6DR92"/>
<protein>
    <submittedName>
        <fullName evidence="1">Uncharacterized protein</fullName>
    </submittedName>
</protein>
<evidence type="ECO:0000313" key="2">
    <source>
        <dbReference type="Proteomes" id="UP000886523"/>
    </source>
</evidence>
<gene>
    <name evidence="1" type="ORF">BS47DRAFT_42656</name>
</gene>
<organism evidence="1 2">
    <name type="scientific">Hydnum rufescens UP504</name>
    <dbReference type="NCBI Taxonomy" id="1448309"/>
    <lineage>
        <taxon>Eukaryota</taxon>
        <taxon>Fungi</taxon>
        <taxon>Dikarya</taxon>
        <taxon>Basidiomycota</taxon>
        <taxon>Agaricomycotina</taxon>
        <taxon>Agaricomycetes</taxon>
        <taxon>Cantharellales</taxon>
        <taxon>Hydnaceae</taxon>
        <taxon>Hydnum</taxon>
    </lineage>
</organism>
<proteinExistence type="predicted"/>
<sequence length="88" mass="10050">MKGIKACVPFLKLLHHLPILSKPDVQYLVFVCLVILWIWDGRNTHSPNAHETQHTASSIQAQIKDDGDFQEYGSYNIARIIDQYTALL</sequence>
<name>A0A9P6DR92_9AGAM</name>
<evidence type="ECO:0000313" key="1">
    <source>
        <dbReference type="EMBL" id="KAF9510862.1"/>
    </source>
</evidence>
<accession>A0A9P6DR92</accession>
<dbReference type="EMBL" id="MU129009">
    <property type="protein sequence ID" value="KAF9510862.1"/>
    <property type="molecule type" value="Genomic_DNA"/>
</dbReference>